<gene>
    <name evidence="2" type="ORF">TZ86_01504</name>
</gene>
<dbReference type="Proteomes" id="UP000033658">
    <property type="component" value="Unassembled WGS sequence"/>
</dbReference>
<sequence length="30" mass="3303">MVKKFIIGVAVGIFLYCELNSLLSLIIGTF</sequence>
<reference evidence="2 3" key="1">
    <citation type="submission" date="2015-02" db="EMBL/GenBank/DDBJ databases">
        <title>Evolution of amylase-binding proteins of oral streptococcal species.</title>
        <authorList>
            <person name="Haase E.M."/>
        </authorList>
    </citation>
    <scope>NUCLEOTIDE SEQUENCE [LARGE SCALE GENOMIC DNA]</scope>
    <source>
        <strain evidence="2 3">G9B</strain>
    </source>
</reference>
<protein>
    <submittedName>
        <fullName evidence="2">Uncharacterized protein</fullName>
    </submittedName>
</protein>
<evidence type="ECO:0000313" key="2">
    <source>
        <dbReference type="EMBL" id="KJQ59633.1"/>
    </source>
</evidence>
<organism evidence="2 3">
    <name type="scientific">Streptococcus gordonii</name>
    <dbReference type="NCBI Taxonomy" id="1302"/>
    <lineage>
        <taxon>Bacteria</taxon>
        <taxon>Bacillati</taxon>
        <taxon>Bacillota</taxon>
        <taxon>Bacilli</taxon>
        <taxon>Lactobacillales</taxon>
        <taxon>Streptococcaceae</taxon>
        <taxon>Streptococcus</taxon>
    </lineage>
</organism>
<keyword evidence="1" id="KW-1133">Transmembrane helix</keyword>
<dbReference type="AlphaFoldDB" id="A0AAW3H9L6"/>
<proteinExistence type="predicted"/>
<name>A0AAW3H9L6_STRGN</name>
<evidence type="ECO:0000256" key="1">
    <source>
        <dbReference type="SAM" id="Phobius"/>
    </source>
</evidence>
<keyword evidence="1" id="KW-0472">Membrane</keyword>
<dbReference type="EMBL" id="JYGL01000001">
    <property type="protein sequence ID" value="KJQ59633.1"/>
    <property type="molecule type" value="Genomic_DNA"/>
</dbReference>
<feature type="transmembrane region" description="Helical" evidence="1">
    <location>
        <begin position="6"/>
        <end position="27"/>
    </location>
</feature>
<keyword evidence="1" id="KW-0812">Transmembrane</keyword>
<comment type="caution">
    <text evidence="2">The sequence shown here is derived from an EMBL/GenBank/DDBJ whole genome shotgun (WGS) entry which is preliminary data.</text>
</comment>
<accession>A0AAW3H9L6</accession>
<evidence type="ECO:0000313" key="3">
    <source>
        <dbReference type="Proteomes" id="UP000033658"/>
    </source>
</evidence>